<feature type="compositionally biased region" description="Polar residues" evidence="1">
    <location>
        <begin position="92"/>
        <end position="112"/>
    </location>
</feature>
<keyword evidence="3" id="KW-1185">Reference proteome</keyword>
<evidence type="ECO:0000256" key="1">
    <source>
        <dbReference type="SAM" id="MobiDB-lite"/>
    </source>
</evidence>
<sequence length="143" mass="16333">MQFILEHSIPRQGQDSRLQLSVTDQENMEQDSQEMQESEVEFEPEVMNSREIMSPSSGHYQLSEDENDERYSGMNPAKKIKIQSVHIINESDVQTDSSYTPTVSNSSYTPTETPKARANRKTKAKTTNSEDTEFMKTALVVQH</sequence>
<dbReference type="EMBL" id="JASPKY010000869">
    <property type="protein sequence ID" value="KAK9680787.1"/>
    <property type="molecule type" value="Genomic_DNA"/>
</dbReference>
<proteinExistence type="predicted"/>
<evidence type="ECO:0000313" key="2">
    <source>
        <dbReference type="EMBL" id="KAK9680787.1"/>
    </source>
</evidence>
<organism evidence="2 3">
    <name type="scientific">Popillia japonica</name>
    <name type="common">Japanese beetle</name>
    <dbReference type="NCBI Taxonomy" id="7064"/>
    <lineage>
        <taxon>Eukaryota</taxon>
        <taxon>Metazoa</taxon>
        <taxon>Ecdysozoa</taxon>
        <taxon>Arthropoda</taxon>
        <taxon>Hexapoda</taxon>
        <taxon>Insecta</taxon>
        <taxon>Pterygota</taxon>
        <taxon>Neoptera</taxon>
        <taxon>Endopterygota</taxon>
        <taxon>Coleoptera</taxon>
        <taxon>Polyphaga</taxon>
        <taxon>Scarabaeiformia</taxon>
        <taxon>Scarabaeidae</taxon>
        <taxon>Rutelinae</taxon>
        <taxon>Popillia</taxon>
    </lineage>
</organism>
<protein>
    <submittedName>
        <fullName evidence="2">Uncharacterized protein</fullName>
    </submittedName>
</protein>
<name>A0AAW1HVT7_POPJA</name>
<gene>
    <name evidence="2" type="ORF">QE152_g38818</name>
</gene>
<dbReference type="AlphaFoldDB" id="A0AAW1HVT7"/>
<accession>A0AAW1HVT7</accession>
<evidence type="ECO:0000313" key="3">
    <source>
        <dbReference type="Proteomes" id="UP001458880"/>
    </source>
</evidence>
<dbReference type="Proteomes" id="UP001458880">
    <property type="component" value="Unassembled WGS sequence"/>
</dbReference>
<feature type="region of interest" description="Disordered" evidence="1">
    <location>
        <begin position="51"/>
        <end position="72"/>
    </location>
</feature>
<comment type="caution">
    <text evidence="2">The sequence shown here is derived from an EMBL/GenBank/DDBJ whole genome shotgun (WGS) entry which is preliminary data.</text>
</comment>
<reference evidence="2 3" key="1">
    <citation type="journal article" date="2024" name="BMC Genomics">
        <title>De novo assembly and annotation of Popillia japonica's genome with initial clues to its potential as an invasive pest.</title>
        <authorList>
            <person name="Cucini C."/>
            <person name="Boschi S."/>
            <person name="Funari R."/>
            <person name="Cardaioli E."/>
            <person name="Iannotti N."/>
            <person name="Marturano G."/>
            <person name="Paoli F."/>
            <person name="Bruttini M."/>
            <person name="Carapelli A."/>
            <person name="Frati F."/>
            <person name="Nardi F."/>
        </authorList>
    </citation>
    <scope>NUCLEOTIDE SEQUENCE [LARGE SCALE GENOMIC DNA]</scope>
    <source>
        <strain evidence="2">DMR45628</strain>
    </source>
</reference>
<feature type="region of interest" description="Disordered" evidence="1">
    <location>
        <begin position="92"/>
        <end position="131"/>
    </location>
</feature>